<dbReference type="SUPFAM" id="SSF54909">
    <property type="entry name" value="Dimeric alpha+beta barrel"/>
    <property type="match status" value="1"/>
</dbReference>
<evidence type="ECO:0000259" key="3">
    <source>
        <dbReference type="Pfam" id="PF07110"/>
    </source>
</evidence>
<feature type="signal peptide" evidence="2">
    <location>
        <begin position="1"/>
        <end position="15"/>
    </location>
</feature>
<evidence type="ECO:0000313" key="4">
    <source>
        <dbReference type="EMBL" id="SPO04117.1"/>
    </source>
</evidence>
<evidence type="ECO:0000256" key="1">
    <source>
        <dbReference type="ARBA" id="ARBA00005986"/>
    </source>
</evidence>
<name>A0AAE8N158_9PEZI</name>
<evidence type="ECO:0000256" key="2">
    <source>
        <dbReference type="SAM" id="SignalP"/>
    </source>
</evidence>
<proteinExistence type="inferred from homology"/>
<sequence length="176" mass="20510">MKLSTFLATLPLAAAHSQSRRRCSKHHPDPEKCIFQPVCTVTTEEMFHIKQYYNRKPGMTPEEFNRYWAYEHAARSRPMHLRLGVFRYSQYHSTPEYRDLLRVDGVPPILEFDGAAEYWVPDLETFAAMGSDPEYLNNIQPDEANFIDLDSLRIIIGVDYILVENQNAVEEHGRTF</sequence>
<keyword evidence="5" id="KW-1185">Reference proteome</keyword>
<comment type="similarity">
    <text evidence="1">Belongs to the tpcK family.</text>
</comment>
<feature type="chain" id="PRO_5042295458" description="EthD domain-containing protein" evidence="2">
    <location>
        <begin position="16"/>
        <end position="176"/>
    </location>
</feature>
<dbReference type="InterPro" id="IPR009799">
    <property type="entry name" value="EthD_dom"/>
</dbReference>
<dbReference type="AlphaFoldDB" id="A0AAE8N158"/>
<evidence type="ECO:0000313" key="5">
    <source>
        <dbReference type="Proteomes" id="UP001187682"/>
    </source>
</evidence>
<dbReference type="Proteomes" id="UP001187682">
    <property type="component" value="Unassembled WGS sequence"/>
</dbReference>
<organism evidence="4 5">
    <name type="scientific">Cephalotrichum gorgonifer</name>
    <dbReference type="NCBI Taxonomy" id="2041049"/>
    <lineage>
        <taxon>Eukaryota</taxon>
        <taxon>Fungi</taxon>
        <taxon>Dikarya</taxon>
        <taxon>Ascomycota</taxon>
        <taxon>Pezizomycotina</taxon>
        <taxon>Sordariomycetes</taxon>
        <taxon>Hypocreomycetidae</taxon>
        <taxon>Microascales</taxon>
        <taxon>Microascaceae</taxon>
        <taxon>Cephalotrichum</taxon>
    </lineage>
</organism>
<dbReference type="GO" id="GO:0016491">
    <property type="term" value="F:oxidoreductase activity"/>
    <property type="evidence" value="ECO:0007669"/>
    <property type="project" value="InterPro"/>
</dbReference>
<dbReference type="EMBL" id="ONZQ02000009">
    <property type="protein sequence ID" value="SPO04117.1"/>
    <property type="molecule type" value="Genomic_DNA"/>
</dbReference>
<dbReference type="Gene3D" id="3.30.70.100">
    <property type="match status" value="1"/>
</dbReference>
<dbReference type="InterPro" id="IPR011008">
    <property type="entry name" value="Dimeric_a/b-barrel"/>
</dbReference>
<reference evidence="4" key="1">
    <citation type="submission" date="2018-03" db="EMBL/GenBank/DDBJ databases">
        <authorList>
            <person name="Guldener U."/>
        </authorList>
    </citation>
    <scope>NUCLEOTIDE SEQUENCE</scope>
</reference>
<accession>A0AAE8N158</accession>
<feature type="domain" description="EthD" evidence="3">
    <location>
        <begin position="56"/>
        <end position="149"/>
    </location>
</feature>
<comment type="caution">
    <text evidence="4">The sequence shown here is derived from an EMBL/GenBank/DDBJ whole genome shotgun (WGS) entry which is preliminary data.</text>
</comment>
<keyword evidence="2" id="KW-0732">Signal</keyword>
<protein>
    <recommendedName>
        <fullName evidence="3">EthD domain-containing protein</fullName>
    </recommendedName>
</protein>
<gene>
    <name evidence="4" type="ORF">DNG_06800</name>
</gene>
<dbReference type="Pfam" id="PF07110">
    <property type="entry name" value="EthD"/>
    <property type="match status" value="1"/>
</dbReference>